<dbReference type="GO" id="GO:0004525">
    <property type="term" value="F:ribonuclease III activity"/>
    <property type="evidence" value="ECO:0007669"/>
    <property type="project" value="InterPro"/>
</dbReference>
<sequence>MFMLDYLNSLLTVGSGDALVEAGDPETTEKLEEQDESRMGTTGNEKDAKGQAVAGNEDPEAILDALEKELEAQVVAAGSKSTIQGGDSLRDAIQLAIIVASMHADFQPTFPKLKSDLWNVIEGPIEDRDPLETCGDGAMHVVITELLLAVLKEKPAQEGKRIFKAIHAPLLSNSTFLHVLQSSGFFEPTGGTPKHPGNAFEVFAGTLAIYESLEALKNWISIIFKPLIEAAIKAWADFDPDNISEIPKTGKVRAAEEEREEPPKRRQLRDLRKRVPVQYSAREASTSAVTLDAATLPDDDVEHHFDFVLPATLAWTPIADETLAKTGPAVEHFKFSFDRTEETD</sequence>
<evidence type="ECO:0000313" key="2">
    <source>
        <dbReference type="EMBL" id="KAF7368909.1"/>
    </source>
</evidence>
<dbReference type="GO" id="GO:0006396">
    <property type="term" value="P:RNA processing"/>
    <property type="evidence" value="ECO:0007669"/>
    <property type="project" value="InterPro"/>
</dbReference>
<comment type="caution">
    <text evidence="2">The sequence shown here is derived from an EMBL/GenBank/DDBJ whole genome shotgun (WGS) entry which is preliminary data.</text>
</comment>
<dbReference type="Proteomes" id="UP000620124">
    <property type="component" value="Unassembled WGS sequence"/>
</dbReference>
<reference evidence="2" key="1">
    <citation type="submission" date="2020-05" db="EMBL/GenBank/DDBJ databases">
        <title>Mycena genomes resolve the evolution of fungal bioluminescence.</title>
        <authorList>
            <person name="Tsai I.J."/>
        </authorList>
    </citation>
    <scope>NUCLEOTIDE SEQUENCE</scope>
    <source>
        <strain evidence="2">CCC161011</strain>
    </source>
</reference>
<feature type="region of interest" description="Disordered" evidence="1">
    <location>
        <begin position="20"/>
        <end position="54"/>
    </location>
</feature>
<organism evidence="2 3">
    <name type="scientific">Mycena venus</name>
    <dbReference type="NCBI Taxonomy" id="2733690"/>
    <lineage>
        <taxon>Eukaryota</taxon>
        <taxon>Fungi</taxon>
        <taxon>Dikarya</taxon>
        <taxon>Basidiomycota</taxon>
        <taxon>Agaricomycotina</taxon>
        <taxon>Agaricomycetes</taxon>
        <taxon>Agaricomycetidae</taxon>
        <taxon>Agaricales</taxon>
        <taxon>Marasmiineae</taxon>
        <taxon>Mycenaceae</taxon>
        <taxon>Mycena</taxon>
    </lineage>
</organism>
<dbReference type="InterPro" id="IPR036389">
    <property type="entry name" value="RNase_III_sf"/>
</dbReference>
<accession>A0A8H6Z0V8</accession>
<dbReference type="AlphaFoldDB" id="A0A8H6Z0V8"/>
<evidence type="ECO:0000256" key="1">
    <source>
        <dbReference type="SAM" id="MobiDB-lite"/>
    </source>
</evidence>
<feature type="compositionally biased region" description="Basic and acidic residues" evidence="1">
    <location>
        <begin position="253"/>
        <end position="270"/>
    </location>
</feature>
<gene>
    <name evidence="2" type="ORF">MVEN_00216900</name>
</gene>
<dbReference type="EMBL" id="JACAZI010000002">
    <property type="protein sequence ID" value="KAF7368909.1"/>
    <property type="molecule type" value="Genomic_DNA"/>
</dbReference>
<evidence type="ECO:0000313" key="3">
    <source>
        <dbReference type="Proteomes" id="UP000620124"/>
    </source>
</evidence>
<protein>
    <submittedName>
        <fullName evidence="2">RNase III domain-containing protein</fullName>
    </submittedName>
</protein>
<feature type="region of interest" description="Disordered" evidence="1">
    <location>
        <begin position="247"/>
        <end position="270"/>
    </location>
</feature>
<dbReference type="SUPFAM" id="SSF69065">
    <property type="entry name" value="RNase III domain-like"/>
    <property type="match status" value="1"/>
</dbReference>
<dbReference type="OrthoDB" id="3052040at2759"/>
<name>A0A8H6Z0V8_9AGAR</name>
<proteinExistence type="predicted"/>
<keyword evidence="3" id="KW-1185">Reference proteome</keyword>